<dbReference type="RefSeq" id="WP_005597843.1">
    <property type="nucleotide sequence ID" value="NZ_AFWE01000185.1"/>
</dbReference>
<comment type="caution">
    <text evidence="1">The sequence shown here is derived from an EMBL/GenBank/DDBJ whole genome shotgun (WGS) entry which is preliminary data.</text>
</comment>
<evidence type="ECO:0000313" key="2">
    <source>
        <dbReference type="Proteomes" id="UP000004349"/>
    </source>
</evidence>
<proteinExistence type="predicted"/>
<gene>
    <name evidence="1" type="ORF">VIS19158_06370</name>
</gene>
<dbReference type="Proteomes" id="UP000004349">
    <property type="component" value="Unassembled WGS sequence"/>
</dbReference>
<name>F9RS93_9VIBR</name>
<dbReference type="AlphaFoldDB" id="F9RS93"/>
<evidence type="ECO:0000313" key="1">
    <source>
        <dbReference type="EMBL" id="EGU32419.1"/>
    </source>
</evidence>
<dbReference type="EMBL" id="AFWE01000185">
    <property type="protein sequence ID" value="EGU32419.1"/>
    <property type="molecule type" value="Genomic_DNA"/>
</dbReference>
<sequence>MHWVPSECHYEGTGGGDLAHIQTLDVSGNSTGHTWYEYDEAARLVSAENGDAWVGFEYNASGQITKETLNAQALSQSYNEADIRNQLHGANTPLDLLWQQGQLQQLSIGAHQPVDFSHNEADFETQRGNQQGFSLHQKLGYLNENTLHNETPCECSDKGSH</sequence>
<accession>F9RS93</accession>
<reference evidence="1 2" key="1">
    <citation type="journal article" date="2012" name="Int. J. Syst. Evol. Microbiol.">
        <title>Vibrio caribbeanicus sp. nov., isolated from the marine sponge Scleritoderma cyanea.</title>
        <authorList>
            <person name="Hoffmann M."/>
            <person name="Monday S.R."/>
            <person name="Allard M.W."/>
            <person name="Strain E.A."/>
            <person name="Whittaker P."/>
            <person name="Naum M."/>
            <person name="McCarthy P.J."/>
            <person name="Lopez J.V."/>
            <person name="Fischer M."/>
            <person name="Brown E.W."/>
        </authorList>
    </citation>
    <scope>NUCLEOTIDE SEQUENCE [LARGE SCALE GENOMIC DNA]</scope>
    <source>
        <strain evidence="1 2">LMG 19158</strain>
    </source>
</reference>
<dbReference type="eggNOG" id="COG3209">
    <property type="taxonomic scope" value="Bacteria"/>
</dbReference>
<protein>
    <submittedName>
        <fullName evidence="1">YD repeat protein</fullName>
    </submittedName>
</protein>
<organism evidence="1 2">
    <name type="scientific">Vibrio scophthalmi LMG 19158</name>
    <dbReference type="NCBI Taxonomy" id="870967"/>
    <lineage>
        <taxon>Bacteria</taxon>
        <taxon>Pseudomonadati</taxon>
        <taxon>Pseudomonadota</taxon>
        <taxon>Gammaproteobacteria</taxon>
        <taxon>Vibrionales</taxon>
        <taxon>Vibrionaceae</taxon>
        <taxon>Vibrio</taxon>
    </lineage>
</organism>